<keyword evidence="2" id="KW-1133">Transmembrane helix</keyword>
<keyword evidence="2" id="KW-0812">Transmembrane</keyword>
<evidence type="ECO:0000313" key="4">
    <source>
        <dbReference type="Proteomes" id="UP001219518"/>
    </source>
</evidence>
<feature type="region of interest" description="Disordered" evidence="1">
    <location>
        <begin position="287"/>
        <end position="327"/>
    </location>
</feature>
<feature type="transmembrane region" description="Helical" evidence="2">
    <location>
        <begin position="143"/>
        <end position="164"/>
    </location>
</feature>
<feature type="region of interest" description="Disordered" evidence="1">
    <location>
        <begin position="27"/>
        <end position="66"/>
    </location>
</feature>
<feature type="transmembrane region" description="Helical" evidence="2">
    <location>
        <begin position="184"/>
        <end position="206"/>
    </location>
</feature>
<keyword evidence="3" id="KW-0675">Receptor</keyword>
<sequence>MAKPPLHRTAPRATQGTFGAHQALRNPWLDGPAALPGHGPGPGPGSHSSGSTTYEGYIPVNDQYAPEPPQLWRQHHNVDSAAPVYEVPEGGGVDPQAVCTLPHRTTLHRSDRPMTPGGISQISGNGGGTSSGCGGCGDALDTWCYYCVQGVLGIAALAGLSLLIASAVLKGQPPRAAASANLSAMPYIGAMLAIVAGSLLLVQWFARNEKKRKKRRLQHLRDQRAAGVGGTLRRPACNTTDLIPLQELHKFPAGPTGTGPQMQQTNIPMAPPSGHLSQQFQPLLARPMIGQQQQPQHPRPQDVLLSPSGTPWWRRQQAHPGRVVYPS</sequence>
<keyword evidence="4" id="KW-1185">Reference proteome</keyword>
<name>A0AAE1HA99_9NEOP</name>
<proteinExistence type="predicted"/>
<gene>
    <name evidence="3" type="ORF">KUF71_007099</name>
</gene>
<reference evidence="3" key="2">
    <citation type="journal article" date="2023" name="BMC Genomics">
        <title>Pest status, molecular evolution, and epigenetic factors derived from the genome assembly of Frankliniella fusca, a thysanopteran phytovirus vector.</title>
        <authorList>
            <person name="Catto M.A."/>
            <person name="Labadie P.E."/>
            <person name="Jacobson A.L."/>
            <person name="Kennedy G.G."/>
            <person name="Srinivasan R."/>
            <person name="Hunt B.G."/>
        </authorList>
    </citation>
    <scope>NUCLEOTIDE SEQUENCE</scope>
    <source>
        <strain evidence="3">PL_HMW_Pooled</strain>
    </source>
</reference>
<dbReference type="AlphaFoldDB" id="A0AAE1HA99"/>
<keyword evidence="2" id="KW-0472">Membrane</keyword>
<organism evidence="3 4">
    <name type="scientific">Frankliniella fusca</name>
    <dbReference type="NCBI Taxonomy" id="407009"/>
    <lineage>
        <taxon>Eukaryota</taxon>
        <taxon>Metazoa</taxon>
        <taxon>Ecdysozoa</taxon>
        <taxon>Arthropoda</taxon>
        <taxon>Hexapoda</taxon>
        <taxon>Insecta</taxon>
        <taxon>Pterygota</taxon>
        <taxon>Neoptera</taxon>
        <taxon>Paraneoptera</taxon>
        <taxon>Thysanoptera</taxon>
        <taxon>Terebrantia</taxon>
        <taxon>Thripoidea</taxon>
        <taxon>Thripidae</taxon>
        <taxon>Frankliniella</taxon>
    </lineage>
</organism>
<evidence type="ECO:0000256" key="2">
    <source>
        <dbReference type="SAM" id="Phobius"/>
    </source>
</evidence>
<dbReference type="Proteomes" id="UP001219518">
    <property type="component" value="Unassembled WGS sequence"/>
</dbReference>
<keyword evidence="3" id="KW-0449">Lipoprotein</keyword>
<comment type="caution">
    <text evidence="3">The sequence shown here is derived from an EMBL/GenBank/DDBJ whole genome shotgun (WGS) entry which is preliminary data.</text>
</comment>
<reference evidence="3" key="1">
    <citation type="submission" date="2021-07" db="EMBL/GenBank/DDBJ databases">
        <authorList>
            <person name="Catto M.A."/>
            <person name="Jacobson A."/>
            <person name="Kennedy G."/>
            <person name="Labadie P."/>
            <person name="Hunt B.G."/>
            <person name="Srinivasan R."/>
        </authorList>
    </citation>
    <scope>NUCLEOTIDE SEQUENCE</scope>
    <source>
        <strain evidence="3">PL_HMW_Pooled</strain>
        <tissue evidence="3">Head</tissue>
    </source>
</reference>
<dbReference type="EMBL" id="JAHWGI010000767">
    <property type="protein sequence ID" value="KAK3917620.1"/>
    <property type="molecule type" value="Genomic_DNA"/>
</dbReference>
<protein>
    <submittedName>
        <fullName evidence="3">Low-density lipoprotein receptor-related protein 8</fullName>
    </submittedName>
</protein>
<evidence type="ECO:0000313" key="3">
    <source>
        <dbReference type="EMBL" id="KAK3917620.1"/>
    </source>
</evidence>
<accession>A0AAE1HA99</accession>
<evidence type="ECO:0000256" key="1">
    <source>
        <dbReference type="SAM" id="MobiDB-lite"/>
    </source>
</evidence>